<feature type="compositionally biased region" description="Low complexity" evidence="1">
    <location>
        <begin position="1"/>
        <end position="13"/>
    </location>
</feature>
<feature type="compositionally biased region" description="Polar residues" evidence="1">
    <location>
        <begin position="36"/>
        <end position="52"/>
    </location>
</feature>
<reference evidence="2" key="1">
    <citation type="submission" date="2023-10" db="EMBL/GenBank/DDBJ databases">
        <authorList>
            <person name="Noh H."/>
        </authorList>
    </citation>
    <scope>NUCLEOTIDE SEQUENCE</scope>
    <source>
        <strain evidence="2">DUCC4014</strain>
    </source>
</reference>
<organism evidence="2 3">
    <name type="scientific">Vanrija pseudolonga</name>
    <dbReference type="NCBI Taxonomy" id="143232"/>
    <lineage>
        <taxon>Eukaryota</taxon>
        <taxon>Fungi</taxon>
        <taxon>Dikarya</taxon>
        <taxon>Basidiomycota</taxon>
        <taxon>Agaricomycotina</taxon>
        <taxon>Tremellomycetes</taxon>
        <taxon>Trichosporonales</taxon>
        <taxon>Trichosporonaceae</taxon>
        <taxon>Vanrija</taxon>
    </lineage>
</organism>
<gene>
    <name evidence="2" type="ORF">LOC62_02G002455</name>
</gene>
<dbReference type="InterPro" id="IPR007727">
    <property type="entry name" value="Spo12"/>
</dbReference>
<name>A0AAF0Y741_9TREE</name>
<evidence type="ECO:0000313" key="3">
    <source>
        <dbReference type="Proteomes" id="UP000827549"/>
    </source>
</evidence>
<dbReference type="Proteomes" id="UP000827549">
    <property type="component" value="Chromosome 2"/>
</dbReference>
<proteinExistence type="predicted"/>
<dbReference type="RefSeq" id="XP_062624948.1">
    <property type="nucleotide sequence ID" value="XM_062768964.1"/>
</dbReference>
<accession>A0AAF0Y741</accession>
<evidence type="ECO:0000313" key="2">
    <source>
        <dbReference type="EMBL" id="WOO78916.1"/>
    </source>
</evidence>
<feature type="region of interest" description="Disordered" evidence="1">
    <location>
        <begin position="97"/>
        <end position="126"/>
    </location>
</feature>
<sequence length="126" mass="12774">MPASTTGSTTPASDKSTSASPTIAPLHNPAKGAVVVQQQAPLGSTHPNTVIPGQTPDPSVPGAALGAKALLAKKFAKPNTVSPTDALQSPCTQKLADAKGRRFSNKGKPASLASRLNALQRDENAK</sequence>
<dbReference type="EMBL" id="CP086715">
    <property type="protein sequence ID" value="WOO78916.1"/>
    <property type="molecule type" value="Genomic_DNA"/>
</dbReference>
<dbReference type="Pfam" id="PF05032">
    <property type="entry name" value="Spo12"/>
    <property type="match status" value="1"/>
</dbReference>
<feature type="region of interest" description="Disordered" evidence="1">
    <location>
        <begin position="1"/>
        <end position="63"/>
    </location>
</feature>
<protein>
    <submittedName>
        <fullName evidence="2">Uncharacterized protein</fullName>
    </submittedName>
</protein>
<dbReference type="AlphaFoldDB" id="A0AAF0Y741"/>
<keyword evidence="3" id="KW-1185">Reference proteome</keyword>
<evidence type="ECO:0000256" key="1">
    <source>
        <dbReference type="SAM" id="MobiDB-lite"/>
    </source>
</evidence>
<dbReference type="GeneID" id="87805703"/>